<organism evidence="7 8">
    <name type="scientific">Zasmidium cellare ATCC 36951</name>
    <dbReference type="NCBI Taxonomy" id="1080233"/>
    <lineage>
        <taxon>Eukaryota</taxon>
        <taxon>Fungi</taxon>
        <taxon>Dikarya</taxon>
        <taxon>Ascomycota</taxon>
        <taxon>Pezizomycotina</taxon>
        <taxon>Dothideomycetes</taxon>
        <taxon>Dothideomycetidae</taxon>
        <taxon>Mycosphaerellales</taxon>
        <taxon>Mycosphaerellaceae</taxon>
        <taxon>Zasmidium</taxon>
    </lineage>
</organism>
<dbReference type="InterPro" id="IPR002293">
    <property type="entry name" value="AA/rel_permease1"/>
</dbReference>
<dbReference type="RefSeq" id="XP_033659863.1">
    <property type="nucleotide sequence ID" value="XM_033809958.1"/>
</dbReference>
<feature type="transmembrane region" description="Helical" evidence="6">
    <location>
        <begin position="453"/>
        <end position="479"/>
    </location>
</feature>
<keyword evidence="5 6" id="KW-0472">Membrane</keyword>
<feature type="transmembrane region" description="Helical" evidence="6">
    <location>
        <begin position="409"/>
        <end position="433"/>
    </location>
</feature>
<dbReference type="Pfam" id="PF13520">
    <property type="entry name" value="AA_permease_2"/>
    <property type="match status" value="1"/>
</dbReference>
<evidence type="ECO:0000256" key="3">
    <source>
        <dbReference type="ARBA" id="ARBA00022692"/>
    </source>
</evidence>
<feature type="transmembrane region" description="Helical" evidence="6">
    <location>
        <begin position="383"/>
        <end position="403"/>
    </location>
</feature>
<feature type="transmembrane region" description="Helical" evidence="6">
    <location>
        <begin position="243"/>
        <end position="261"/>
    </location>
</feature>
<dbReference type="GO" id="GO:0016020">
    <property type="term" value="C:membrane"/>
    <property type="evidence" value="ECO:0007669"/>
    <property type="project" value="UniProtKB-SubCell"/>
</dbReference>
<feature type="transmembrane region" description="Helical" evidence="6">
    <location>
        <begin position="83"/>
        <end position="106"/>
    </location>
</feature>
<dbReference type="PIRSF" id="PIRSF006060">
    <property type="entry name" value="AA_transporter"/>
    <property type="match status" value="1"/>
</dbReference>
<keyword evidence="4 6" id="KW-1133">Transmembrane helix</keyword>
<dbReference type="GO" id="GO:0022857">
    <property type="term" value="F:transmembrane transporter activity"/>
    <property type="evidence" value="ECO:0007669"/>
    <property type="project" value="InterPro"/>
</dbReference>
<sequence>MASESKEVDTIVIEGSEACNSGKDEPVDEILIKQAGGDGGGLIEGYIELLAILNFGFTLQAAWEASGLSLQFSLLNGGPASLVYGSLLAGAGSCLIALSLAEMASIDPVVGAQFRWSATFAPMWPRFWGLFQGWMTVFAWITCAAASPAYLAQGVQALIARNNESYVPHAWHTTLLMCAFVLPPVLANLWFRSILNPMETVVAIGHGAFWIASIILLGVAGARSSNAFVWQTLTNDVSGWTKPAIAFGIGLLPIAFPITSFDGFLHMSKEVNWPKRNVPRAMVFAVVLNSIMQFFWLVVVMYRFGDPKTVANAPGGMAIVGIYKNATNSKAVTTVFVVFQILILFISLFNIFASVARLTWAFSQNNGLPFSKFFAHVSKRWHMPVRAMILVAIICCLLSIINIGSITAFNALISLPLIALYISYGIPTLFLLIRKLRGRAPEMGPFNLGRWGILVNALSVMYILYVLSFVALPIILPVTSNNMNYAGPLVLAVAIIAVADWVVSGRKRFILPQDLALRNREQIVTGSKA</sequence>
<evidence type="ECO:0008006" key="9">
    <source>
        <dbReference type="Google" id="ProtNLM"/>
    </source>
</evidence>
<evidence type="ECO:0000256" key="1">
    <source>
        <dbReference type="ARBA" id="ARBA00004141"/>
    </source>
</evidence>
<feature type="transmembrane region" description="Helical" evidence="6">
    <location>
        <begin position="170"/>
        <end position="191"/>
    </location>
</feature>
<dbReference type="PANTHER" id="PTHR45649">
    <property type="entry name" value="AMINO-ACID PERMEASE BAT1"/>
    <property type="match status" value="1"/>
</dbReference>
<evidence type="ECO:0000256" key="5">
    <source>
        <dbReference type="ARBA" id="ARBA00023136"/>
    </source>
</evidence>
<accession>A0A6A6BVW3</accession>
<keyword evidence="8" id="KW-1185">Reference proteome</keyword>
<evidence type="ECO:0000313" key="8">
    <source>
        <dbReference type="Proteomes" id="UP000799537"/>
    </source>
</evidence>
<evidence type="ECO:0000256" key="2">
    <source>
        <dbReference type="ARBA" id="ARBA00022448"/>
    </source>
</evidence>
<dbReference type="Gene3D" id="1.20.1740.10">
    <property type="entry name" value="Amino acid/polyamine transporter I"/>
    <property type="match status" value="1"/>
</dbReference>
<feature type="transmembrane region" description="Helical" evidence="6">
    <location>
        <begin position="485"/>
        <end position="503"/>
    </location>
</feature>
<feature type="transmembrane region" description="Helical" evidence="6">
    <location>
        <begin position="282"/>
        <end position="304"/>
    </location>
</feature>
<name>A0A6A6BVW3_ZASCE</name>
<dbReference type="Proteomes" id="UP000799537">
    <property type="component" value="Unassembled WGS sequence"/>
</dbReference>
<keyword evidence="2" id="KW-0813">Transport</keyword>
<feature type="transmembrane region" description="Helical" evidence="6">
    <location>
        <begin position="337"/>
        <end position="362"/>
    </location>
</feature>
<dbReference type="PANTHER" id="PTHR45649:SF5">
    <property type="entry name" value="GABA TRANSPORTER (EUROFUNG)-RELATED"/>
    <property type="match status" value="1"/>
</dbReference>
<proteinExistence type="predicted"/>
<feature type="transmembrane region" description="Helical" evidence="6">
    <location>
        <begin position="203"/>
        <end position="223"/>
    </location>
</feature>
<dbReference type="EMBL" id="ML993644">
    <property type="protein sequence ID" value="KAF2158974.1"/>
    <property type="molecule type" value="Genomic_DNA"/>
</dbReference>
<protein>
    <recommendedName>
        <fullName evidence="9">Amino acid permease/ SLC12A domain-containing protein</fullName>
    </recommendedName>
</protein>
<comment type="subcellular location">
    <subcellularLocation>
        <location evidence="1">Membrane</location>
        <topology evidence="1">Multi-pass membrane protein</topology>
    </subcellularLocation>
</comment>
<feature type="transmembrane region" description="Helical" evidence="6">
    <location>
        <begin position="127"/>
        <end position="150"/>
    </location>
</feature>
<gene>
    <name evidence="7" type="ORF">M409DRAFT_30508</name>
</gene>
<reference evidence="7" key="1">
    <citation type="journal article" date="2020" name="Stud. Mycol.">
        <title>101 Dothideomycetes genomes: a test case for predicting lifestyles and emergence of pathogens.</title>
        <authorList>
            <person name="Haridas S."/>
            <person name="Albert R."/>
            <person name="Binder M."/>
            <person name="Bloem J."/>
            <person name="Labutti K."/>
            <person name="Salamov A."/>
            <person name="Andreopoulos B."/>
            <person name="Baker S."/>
            <person name="Barry K."/>
            <person name="Bills G."/>
            <person name="Bluhm B."/>
            <person name="Cannon C."/>
            <person name="Castanera R."/>
            <person name="Culley D."/>
            <person name="Daum C."/>
            <person name="Ezra D."/>
            <person name="Gonzalez J."/>
            <person name="Henrissat B."/>
            <person name="Kuo A."/>
            <person name="Liang C."/>
            <person name="Lipzen A."/>
            <person name="Lutzoni F."/>
            <person name="Magnuson J."/>
            <person name="Mondo S."/>
            <person name="Nolan M."/>
            <person name="Ohm R."/>
            <person name="Pangilinan J."/>
            <person name="Park H.-J."/>
            <person name="Ramirez L."/>
            <person name="Alfaro M."/>
            <person name="Sun H."/>
            <person name="Tritt A."/>
            <person name="Yoshinaga Y."/>
            <person name="Zwiers L.-H."/>
            <person name="Turgeon B."/>
            <person name="Goodwin S."/>
            <person name="Spatafora J."/>
            <person name="Crous P."/>
            <person name="Grigoriev I."/>
        </authorList>
    </citation>
    <scope>NUCLEOTIDE SEQUENCE</scope>
    <source>
        <strain evidence="7">ATCC 36951</strain>
    </source>
</reference>
<evidence type="ECO:0000313" key="7">
    <source>
        <dbReference type="EMBL" id="KAF2158974.1"/>
    </source>
</evidence>
<evidence type="ECO:0000256" key="4">
    <source>
        <dbReference type="ARBA" id="ARBA00022989"/>
    </source>
</evidence>
<feature type="transmembrane region" description="Helical" evidence="6">
    <location>
        <begin position="46"/>
        <end position="63"/>
    </location>
</feature>
<dbReference type="OrthoDB" id="3257095at2759"/>
<dbReference type="GeneID" id="54563230"/>
<dbReference type="AlphaFoldDB" id="A0A6A6BVW3"/>
<evidence type="ECO:0000256" key="6">
    <source>
        <dbReference type="SAM" id="Phobius"/>
    </source>
</evidence>
<keyword evidence="3 6" id="KW-0812">Transmembrane</keyword>